<dbReference type="HOGENOM" id="CLU_096170_1_1_1"/>
<dbReference type="GeneID" id="19400108"/>
<evidence type="ECO:0000313" key="3">
    <source>
        <dbReference type="EMBL" id="EOA90402.1"/>
    </source>
</evidence>
<sequence>MSFKAKDLHFDSSQPAFLQRLRGQLQSGDTARHEHPIARNKRMNKDDDDDDAPAYVMEETNQSLTKEEYDALVSGKDSKENEADAESAAGGAQQNAASGAESRPKDKIAQVGANAKKRKAAKIIGDGQGDSKDEAERDDYKPAAKTTKKPKKKAKAVKLTFGDEDEG</sequence>
<feature type="compositionally biased region" description="Basic residues" evidence="1">
    <location>
        <begin position="146"/>
        <end position="156"/>
    </location>
</feature>
<evidence type="ECO:0000259" key="2">
    <source>
        <dbReference type="Pfam" id="PF15377"/>
    </source>
</evidence>
<reference evidence="3 4" key="2">
    <citation type="journal article" date="2013" name="PLoS Genet.">
        <title>Comparative genome structure, secondary metabolite, and effector coding capacity across Cochliobolus pathogens.</title>
        <authorList>
            <person name="Condon B.J."/>
            <person name="Leng Y."/>
            <person name="Wu D."/>
            <person name="Bushley K.E."/>
            <person name="Ohm R.A."/>
            <person name="Otillar R."/>
            <person name="Martin J."/>
            <person name="Schackwitz W."/>
            <person name="Grimwood J."/>
            <person name="MohdZainudin N."/>
            <person name="Xue C."/>
            <person name="Wang R."/>
            <person name="Manning V.A."/>
            <person name="Dhillon B."/>
            <person name="Tu Z.J."/>
            <person name="Steffenson B.J."/>
            <person name="Salamov A."/>
            <person name="Sun H."/>
            <person name="Lowry S."/>
            <person name="LaButti K."/>
            <person name="Han J."/>
            <person name="Copeland A."/>
            <person name="Lindquist E."/>
            <person name="Barry K."/>
            <person name="Schmutz J."/>
            <person name="Baker S.E."/>
            <person name="Ciuffetti L.M."/>
            <person name="Grigoriev I.V."/>
            <person name="Zhong S."/>
            <person name="Turgeon B.G."/>
        </authorList>
    </citation>
    <scope>NUCLEOTIDE SEQUENCE [LARGE SCALE GENOMIC DNA]</scope>
    <source>
        <strain evidence="4">28A</strain>
    </source>
</reference>
<dbReference type="Pfam" id="PF15377">
    <property type="entry name" value="DUF4604"/>
    <property type="match status" value="1"/>
</dbReference>
<evidence type="ECO:0000313" key="4">
    <source>
        <dbReference type="Proteomes" id="UP000016935"/>
    </source>
</evidence>
<feature type="domain" description="DUF4604" evidence="2">
    <location>
        <begin position="6"/>
        <end position="165"/>
    </location>
</feature>
<accession>R0KRG2</accession>
<dbReference type="EMBL" id="KB908493">
    <property type="protein sequence ID" value="EOA90402.1"/>
    <property type="molecule type" value="Genomic_DNA"/>
</dbReference>
<proteinExistence type="predicted"/>
<gene>
    <name evidence="3" type="ORF">SETTUDRAFT_167270</name>
</gene>
<dbReference type="RefSeq" id="XP_008022257.1">
    <property type="nucleotide sequence ID" value="XM_008024066.1"/>
</dbReference>
<dbReference type="Proteomes" id="UP000016935">
    <property type="component" value="Unassembled WGS sequence"/>
</dbReference>
<organism evidence="3 4">
    <name type="scientific">Exserohilum turcicum (strain 28A)</name>
    <name type="common">Northern leaf blight fungus</name>
    <name type="synonym">Setosphaeria turcica</name>
    <dbReference type="NCBI Taxonomy" id="671987"/>
    <lineage>
        <taxon>Eukaryota</taxon>
        <taxon>Fungi</taxon>
        <taxon>Dikarya</taxon>
        <taxon>Ascomycota</taxon>
        <taxon>Pezizomycotina</taxon>
        <taxon>Dothideomycetes</taxon>
        <taxon>Pleosporomycetidae</taxon>
        <taxon>Pleosporales</taxon>
        <taxon>Pleosporineae</taxon>
        <taxon>Pleosporaceae</taxon>
        <taxon>Exserohilum</taxon>
    </lineage>
</organism>
<dbReference type="InterPro" id="IPR027911">
    <property type="entry name" value="DUF4604"/>
</dbReference>
<name>R0KRG2_EXST2</name>
<keyword evidence="4" id="KW-1185">Reference proteome</keyword>
<evidence type="ECO:0000256" key="1">
    <source>
        <dbReference type="SAM" id="MobiDB-lite"/>
    </source>
</evidence>
<dbReference type="eggNOG" id="ENOG502SF2G">
    <property type="taxonomic scope" value="Eukaryota"/>
</dbReference>
<dbReference type="OrthoDB" id="5388322at2759"/>
<feature type="region of interest" description="Disordered" evidence="1">
    <location>
        <begin position="19"/>
        <end position="167"/>
    </location>
</feature>
<feature type="compositionally biased region" description="Basic and acidic residues" evidence="1">
    <location>
        <begin position="129"/>
        <end position="142"/>
    </location>
</feature>
<protein>
    <recommendedName>
        <fullName evidence="2">DUF4604 domain-containing protein</fullName>
    </recommendedName>
</protein>
<feature type="compositionally biased region" description="Low complexity" evidence="1">
    <location>
        <begin position="86"/>
        <end position="101"/>
    </location>
</feature>
<reference evidence="3 4" key="1">
    <citation type="journal article" date="2012" name="PLoS Pathog.">
        <title>Diverse lifestyles and strategies of plant pathogenesis encoded in the genomes of eighteen Dothideomycetes fungi.</title>
        <authorList>
            <person name="Ohm R.A."/>
            <person name="Feau N."/>
            <person name="Henrissat B."/>
            <person name="Schoch C.L."/>
            <person name="Horwitz B.A."/>
            <person name="Barry K.W."/>
            <person name="Condon B.J."/>
            <person name="Copeland A.C."/>
            <person name="Dhillon B."/>
            <person name="Glaser F."/>
            <person name="Hesse C.N."/>
            <person name="Kosti I."/>
            <person name="LaButti K."/>
            <person name="Lindquist E.A."/>
            <person name="Lucas S."/>
            <person name="Salamov A.A."/>
            <person name="Bradshaw R.E."/>
            <person name="Ciuffetti L."/>
            <person name="Hamelin R.C."/>
            <person name="Kema G.H.J."/>
            <person name="Lawrence C."/>
            <person name="Scott J.A."/>
            <person name="Spatafora J.W."/>
            <person name="Turgeon B.G."/>
            <person name="de Wit P.J.G.M."/>
            <person name="Zhong S."/>
            <person name="Goodwin S.B."/>
            <person name="Grigoriev I.V."/>
        </authorList>
    </citation>
    <scope>NUCLEOTIDE SEQUENCE [LARGE SCALE GENOMIC DNA]</scope>
    <source>
        <strain evidence="4">28A</strain>
    </source>
</reference>
<dbReference type="AlphaFoldDB" id="R0KRG2"/>